<accession>A0A9W4U071</accession>
<evidence type="ECO:0000256" key="3">
    <source>
        <dbReference type="ARBA" id="ARBA00022989"/>
    </source>
</evidence>
<evidence type="ECO:0000256" key="4">
    <source>
        <dbReference type="ARBA" id="ARBA00023136"/>
    </source>
</evidence>
<evidence type="ECO:0000256" key="2">
    <source>
        <dbReference type="ARBA" id="ARBA00022692"/>
    </source>
</evidence>
<dbReference type="AlphaFoldDB" id="A0A9W4U071"/>
<evidence type="ECO:0000256" key="5">
    <source>
        <dbReference type="ARBA" id="ARBA00038359"/>
    </source>
</evidence>
<evidence type="ECO:0000256" key="1">
    <source>
        <dbReference type="ARBA" id="ARBA00004141"/>
    </source>
</evidence>
<organism evidence="9 10">
    <name type="scientific">Periconia digitata</name>
    <dbReference type="NCBI Taxonomy" id="1303443"/>
    <lineage>
        <taxon>Eukaryota</taxon>
        <taxon>Fungi</taxon>
        <taxon>Dikarya</taxon>
        <taxon>Ascomycota</taxon>
        <taxon>Pezizomycotina</taxon>
        <taxon>Dothideomycetes</taxon>
        <taxon>Pleosporomycetidae</taxon>
        <taxon>Pleosporales</taxon>
        <taxon>Massarineae</taxon>
        <taxon>Periconiaceae</taxon>
        <taxon>Periconia</taxon>
    </lineage>
</organism>
<feature type="transmembrane region" description="Helical" evidence="7">
    <location>
        <begin position="30"/>
        <end position="51"/>
    </location>
</feature>
<protein>
    <recommendedName>
        <fullName evidence="8">Rhodopsin domain-containing protein</fullName>
    </recommendedName>
</protein>
<dbReference type="PANTHER" id="PTHR33048">
    <property type="entry name" value="PTH11-LIKE INTEGRAL MEMBRANE PROTEIN (AFU_ORTHOLOGUE AFUA_5G11245)"/>
    <property type="match status" value="1"/>
</dbReference>
<feature type="transmembrane region" description="Helical" evidence="7">
    <location>
        <begin position="229"/>
        <end position="246"/>
    </location>
</feature>
<comment type="caution">
    <text evidence="9">The sequence shown here is derived from an EMBL/GenBank/DDBJ whole genome shotgun (WGS) entry which is preliminary data.</text>
</comment>
<dbReference type="InterPro" id="IPR052337">
    <property type="entry name" value="SAT4-like"/>
</dbReference>
<evidence type="ECO:0000313" key="10">
    <source>
        <dbReference type="Proteomes" id="UP001152607"/>
    </source>
</evidence>
<proteinExistence type="inferred from homology"/>
<feature type="compositionally biased region" description="Polar residues" evidence="6">
    <location>
        <begin position="315"/>
        <end position="326"/>
    </location>
</feature>
<keyword evidence="4 7" id="KW-0472">Membrane</keyword>
<dbReference type="OrthoDB" id="3923077at2759"/>
<feature type="transmembrane region" description="Helical" evidence="7">
    <location>
        <begin position="63"/>
        <end position="84"/>
    </location>
</feature>
<feature type="region of interest" description="Disordered" evidence="6">
    <location>
        <begin position="1"/>
        <end position="20"/>
    </location>
</feature>
<sequence length="355" mass="40168">MRGHRIGTRDPPPAQTLPYPGPDENRVVEIVVIYVIGTALGVLFMGLRLWSRIISKALGIDDWCMLAATILSIPNTCITIDFSVKGGTRHLYYLLEDPANAVYVVKWNVIARPMGYFALSIGKISIGFLLLRVLERTSRWRRWSIHITNIITAVNCVGVLITDFSQCRNPEALWDPSVKSHTKCVDPAPLTKFAMYASSWNTGIDFYFALLAMHLVWGLKLLDWRKKIAVSLFLGCGLITGIVSSIKTHALSLRRPDITWDYFWVYVWNGLEVTLLIVLGCLPTLRPLYRRLRGKKDPNDRTNGVYYTGSYGQPGKSTTRRSNQSYHPADSELNHPLVDLAIPEETHVDPRKDLR</sequence>
<dbReference type="Pfam" id="PF20684">
    <property type="entry name" value="Fung_rhodopsin"/>
    <property type="match status" value="1"/>
</dbReference>
<keyword evidence="3 7" id="KW-1133">Transmembrane helix</keyword>
<keyword evidence="2 7" id="KW-0812">Transmembrane</keyword>
<feature type="transmembrane region" description="Helical" evidence="7">
    <location>
        <begin position="266"/>
        <end position="285"/>
    </location>
</feature>
<reference evidence="9" key="1">
    <citation type="submission" date="2023-01" db="EMBL/GenBank/DDBJ databases">
        <authorList>
            <person name="Van Ghelder C."/>
            <person name="Rancurel C."/>
        </authorList>
    </citation>
    <scope>NUCLEOTIDE SEQUENCE</scope>
    <source>
        <strain evidence="9">CNCM I-4278</strain>
    </source>
</reference>
<evidence type="ECO:0000256" key="7">
    <source>
        <dbReference type="SAM" id="Phobius"/>
    </source>
</evidence>
<feature type="compositionally biased region" description="Pro residues" evidence="6">
    <location>
        <begin position="10"/>
        <end position="20"/>
    </location>
</feature>
<comment type="subcellular location">
    <subcellularLocation>
        <location evidence="1">Membrane</location>
        <topology evidence="1">Multi-pass membrane protein</topology>
    </subcellularLocation>
</comment>
<gene>
    <name evidence="9" type="ORF">PDIGIT_LOCUS676</name>
</gene>
<feature type="region of interest" description="Disordered" evidence="6">
    <location>
        <begin position="300"/>
        <end position="331"/>
    </location>
</feature>
<evidence type="ECO:0000313" key="9">
    <source>
        <dbReference type="EMBL" id="CAI6243446.1"/>
    </source>
</evidence>
<feature type="domain" description="Rhodopsin" evidence="8">
    <location>
        <begin position="47"/>
        <end position="291"/>
    </location>
</feature>
<evidence type="ECO:0000256" key="6">
    <source>
        <dbReference type="SAM" id="MobiDB-lite"/>
    </source>
</evidence>
<dbReference type="EMBL" id="CAOQHR010000001">
    <property type="protein sequence ID" value="CAI6243446.1"/>
    <property type="molecule type" value="Genomic_DNA"/>
</dbReference>
<evidence type="ECO:0000259" key="8">
    <source>
        <dbReference type="Pfam" id="PF20684"/>
    </source>
</evidence>
<keyword evidence="10" id="KW-1185">Reference proteome</keyword>
<feature type="transmembrane region" description="Helical" evidence="7">
    <location>
        <begin position="143"/>
        <end position="161"/>
    </location>
</feature>
<feature type="transmembrane region" description="Helical" evidence="7">
    <location>
        <begin position="204"/>
        <end position="222"/>
    </location>
</feature>
<dbReference type="Proteomes" id="UP001152607">
    <property type="component" value="Unassembled WGS sequence"/>
</dbReference>
<dbReference type="GO" id="GO:0016020">
    <property type="term" value="C:membrane"/>
    <property type="evidence" value="ECO:0007669"/>
    <property type="project" value="UniProtKB-SubCell"/>
</dbReference>
<feature type="transmembrane region" description="Helical" evidence="7">
    <location>
        <begin position="114"/>
        <end position="131"/>
    </location>
</feature>
<comment type="similarity">
    <text evidence="5">Belongs to the SAT4 family.</text>
</comment>
<dbReference type="InterPro" id="IPR049326">
    <property type="entry name" value="Rhodopsin_dom_fungi"/>
</dbReference>
<name>A0A9W4U071_9PLEO</name>
<dbReference type="PANTHER" id="PTHR33048:SF155">
    <property type="entry name" value="INTEGRAL MEMBRANE PROTEIN"/>
    <property type="match status" value="1"/>
</dbReference>